<sequence length="245" mass="28275">MSKIKIKLIILGQLPVDLDKTKLSNWKSDVFEIVGQIDNYSIINNADGLSWEFSDENIVEQLPDTFEGDFLIAMTHVPLEDSYYARRFTNNRVCMTFYEMADILNNNNIPIENLVYRLLYSYTLIYKRHGNNIPSRDEITTFTHDESRGCLFDMNGIKSDVVYSTNKPTVCDSCVQRLTTERVPLNTIFKIQEELKAIKKGLYYRLADLIKKYPVWTLILSTISAFMIGTLGSLVASIIWEKLLK</sequence>
<evidence type="ECO:0000313" key="3">
    <source>
        <dbReference type="Proteomes" id="UP000199274"/>
    </source>
</evidence>
<keyword evidence="1" id="KW-0812">Transmembrane</keyword>
<name>A0A1G7WTL3_9FLAO</name>
<keyword evidence="1" id="KW-1133">Transmembrane helix</keyword>
<dbReference type="EMBL" id="FNDB01000002">
    <property type="protein sequence ID" value="SDG75236.1"/>
    <property type="molecule type" value="Genomic_DNA"/>
</dbReference>
<accession>A0A1G7WTL3</accession>
<dbReference type="Proteomes" id="UP000199274">
    <property type="component" value="Unassembled WGS sequence"/>
</dbReference>
<gene>
    <name evidence="2" type="ORF">SAMN04488062_10223</name>
</gene>
<feature type="transmembrane region" description="Helical" evidence="1">
    <location>
        <begin position="215"/>
        <end position="240"/>
    </location>
</feature>
<keyword evidence="1" id="KW-0472">Membrane</keyword>
<organism evidence="2 3">
    <name type="scientific">Flavobacterium omnivorum</name>
    <dbReference type="NCBI Taxonomy" id="178355"/>
    <lineage>
        <taxon>Bacteria</taxon>
        <taxon>Pseudomonadati</taxon>
        <taxon>Bacteroidota</taxon>
        <taxon>Flavobacteriia</taxon>
        <taxon>Flavobacteriales</taxon>
        <taxon>Flavobacteriaceae</taxon>
        <taxon>Flavobacterium</taxon>
    </lineage>
</organism>
<evidence type="ECO:0000313" key="2">
    <source>
        <dbReference type="EMBL" id="SDG75236.1"/>
    </source>
</evidence>
<proteinExistence type="predicted"/>
<keyword evidence="3" id="KW-1185">Reference proteome</keyword>
<dbReference type="RefSeq" id="WP_091254700.1">
    <property type="nucleotide sequence ID" value="NZ_FNDB01000002.1"/>
</dbReference>
<dbReference type="OrthoDB" id="1331475at2"/>
<dbReference type="AlphaFoldDB" id="A0A1G7WTL3"/>
<protein>
    <submittedName>
        <fullName evidence="2">Uncharacterized protein</fullName>
    </submittedName>
</protein>
<reference evidence="3" key="1">
    <citation type="submission" date="2016-10" db="EMBL/GenBank/DDBJ databases">
        <authorList>
            <person name="Varghese N."/>
            <person name="Submissions S."/>
        </authorList>
    </citation>
    <scope>NUCLEOTIDE SEQUENCE [LARGE SCALE GENOMIC DNA]</scope>
    <source>
        <strain evidence="3">CGMCC 1.2747</strain>
    </source>
</reference>
<evidence type="ECO:0000256" key="1">
    <source>
        <dbReference type="SAM" id="Phobius"/>
    </source>
</evidence>